<reference evidence="1" key="2">
    <citation type="submission" date="2020-06" db="EMBL/GenBank/DDBJ databases">
        <authorList>
            <person name="Sheffer M."/>
        </authorList>
    </citation>
    <scope>NUCLEOTIDE SEQUENCE</scope>
</reference>
<name>A0A8T0FU36_ARGBR</name>
<reference evidence="1" key="1">
    <citation type="journal article" date="2020" name="bioRxiv">
        <title>Chromosome-level reference genome of the European wasp spider Argiope bruennichi: a resource for studies on range expansion and evolutionary adaptation.</title>
        <authorList>
            <person name="Sheffer M.M."/>
            <person name="Hoppe A."/>
            <person name="Krehenwinkel H."/>
            <person name="Uhl G."/>
            <person name="Kuss A.W."/>
            <person name="Jensen L."/>
            <person name="Jensen C."/>
            <person name="Gillespie R.G."/>
            <person name="Hoff K.J."/>
            <person name="Prost S."/>
        </authorList>
    </citation>
    <scope>NUCLEOTIDE SEQUENCE</scope>
</reference>
<organism evidence="1 2">
    <name type="scientific">Argiope bruennichi</name>
    <name type="common">Wasp spider</name>
    <name type="synonym">Aranea bruennichi</name>
    <dbReference type="NCBI Taxonomy" id="94029"/>
    <lineage>
        <taxon>Eukaryota</taxon>
        <taxon>Metazoa</taxon>
        <taxon>Ecdysozoa</taxon>
        <taxon>Arthropoda</taxon>
        <taxon>Chelicerata</taxon>
        <taxon>Arachnida</taxon>
        <taxon>Araneae</taxon>
        <taxon>Araneomorphae</taxon>
        <taxon>Entelegynae</taxon>
        <taxon>Araneoidea</taxon>
        <taxon>Araneidae</taxon>
        <taxon>Argiope</taxon>
    </lineage>
</organism>
<dbReference type="Proteomes" id="UP000807504">
    <property type="component" value="Unassembled WGS sequence"/>
</dbReference>
<dbReference type="EMBL" id="JABXBU010000002">
    <property type="protein sequence ID" value="KAF8794644.1"/>
    <property type="molecule type" value="Genomic_DNA"/>
</dbReference>
<accession>A0A8T0FU36</accession>
<protein>
    <submittedName>
        <fullName evidence="1">Uncharacterized protein</fullName>
    </submittedName>
</protein>
<dbReference type="AlphaFoldDB" id="A0A8T0FU36"/>
<proteinExistence type="predicted"/>
<evidence type="ECO:0000313" key="1">
    <source>
        <dbReference type="EMBL" id="KAF8794644.1"/>
    </source>
</evidence>
<sequence length="128" mass="14035">MVARLLKRGPNLKSIIARQALALVEQGGGGSRSLEHTSLEEWTLRVGVKVAKTNDKYSMSNSLTGLQRKAVHFPCFRIIMGVFGVPIPPPFISQATGCQLFDFSPLASRVSKERWMMSQTAAVKTVVC</sequence>
<evidence type="ECO:0000313" key="2">
    <source>
        <dbReference type="Proteomes" id="UP000807504"/>
    </source>
</evidence>
<comment type="caution">
    <text evidence="1">The sequence shown here is derived from an EMBL/GenBank/DDBJ whole genome shotgun (WGS) entry which is preliminary data.</text>
</comment>
<keyword evidence="2" id="KW-1185">Reference proteome</keyword>
<gene>
    <name evidence="1" type="ORF">HNY73_002607</name>
</gene>